<gene>
    <name evidence="2" type="ORF">H5410_055218</name>
</gene>
<dbReference type="InterPro" id="IPR008889">
    <property type="entry name" value="VQ"/>
</dbReference>
<proteinExistence type="predicted"/>
<dbReference type="AlphaFoldDB" id="A0A9J5WIP4"/>
<protein>
    <recommendedName>
        <fullName evidence="1">VQ domain-containing protein</fullName>
    </recommendedName>
</protein>
<name>A0A9J5WIP4_SOLCO</name>
<sequence length="146" mass="16326">MAQWFGHETSMLEVSSSKSLASKSKEFVFWVELVASGLPSVDYLSYVACELLHRSGGFILPVLVNVKNPTEFRAVVQQLTGKSPPKSSNLYNREHGKIVSYNEGIVAANKGSEGPSNFVEHSVGNQTRNNFWKEDSNTFSEFRFPY</sequence>
<feature type="domain" description="VQ" evidence="1">
    <location>
        <begin position="68"/>
        <end position="85"/>
    </location>
</feature>
<dbReference type="Proteomes" id="UP000824120">
    <property type="component" value="Chromosome 11"/>
</dbReference>
<dbReference type="OrthoDB" id="1929840at2759"/>
<evidence type="ECO:0000313" key="2">
    <source>
        <dbReference type="EMBL" id="KAG5575084.1"/>
    </source>
</evidence>
<reference evidence="2 3" key="1">
    <citation type="submission" date="2020-09" db="EMBL/GenBank/DDBJ databases">
        <title>De no assembly of potato wild relative species, Solanum commersonii.</title>
        <authorList>
            <person name="Cho K."/>
        </authorList>
    </citation>
    <scope>NUCLEOTIDE SEQUENCE [LARGE SCALE GENOMIC DNA]</scope>
    <source>
        <strain evidence="2">LZ3.2</strain>
        <tissue evidence="2">Leaf</tissue>
    </source>
</reference>
<keyword evidence="3" id="KW-1185">Reference proteome</keyword>
<comment type="caution">
    <text evidence="2">The sequence shown here is derived from an EMBL/GenBank/DDBJ whole genome shotgun (WGS) entry which is preliminary data.</text>
</comment>
<dbReference type="Pfam" id="PF05678">
    <property type="entry name" value="VQ"/>
    <property type="match status" value="1"/>
</dbReference>
<organism evidence="2 3">
    <name type="scientific">Solanum commersonii</name>
    <name type="common">Commerson's wild potato</name>
    <name type="synonym">Commerson's nightshade</name>
    <dbReference type="NCBI Taxonomy" id="4109"/>
    <lineage>
        <taxon>Eukaryota</taxon>
        <taxon>Viridiplantae</taxon>
        <taxon>Streptophyta</taxon>
        <taxon>Embryophyta</taxon>
        <taxon>Tracheophyta</taxon>
        <taxon>Spermatophyta</taxon>
        <taxon>Magnoliopsida</taxon>
        <taxon>eudicotyledons</taxon>
        <taxon>Gunneridae</taxon>
        <taxon>Pentapetalae</taxon>
        <taxon>asterids</taxon>
        <taxon>lamiids</taxon>
        <taxon>Solanales</taxon>
        <taxon>Solanaceae</taxon>
        <taxon>Solanoideae</taxon>
        <taxon>Solaneae</taxon>
        <taxon>Solanum</taxon>
    </lineage>
</organism>
<evidence type="ECO:0000313" key="3">
    <source>
        <dbReference type="Proteomes" id="UP000824120"/>
    </source>
</evidence>
<dbReference type="EMBL" id="JACXVP010000011">
    <property type="protein sequence ID" value="KAG5575084.1"/>
    <property type="molecule type" value="Genomic_DNA"/>
</dbReference>
<evidence type="ECO:0000259" key="1">
    <source>
        <dbReference type="Pfam" id="PF05678"/>
    </source>
</evidence>
<accession>A0A9J5WIP4</accession>